<dbReference type="Gene3D" id="3.40.50.360">
    <property type="match status" value="1"/>
</dbReference>
<dbReference type="EMBL" id="CYZA01000039">
    <property type="protein sequence ID" value="CUO58289.1"/>
    <property type="molecule type" value="Genomic_DNA"/>
</dbReference>
<dbReference type="Pfam" id="PF03358">
    <property type="entry name" value="FMN_red"/>
    <property type="match status" value="1"/>
</dbReference>
<dbReference type="EMBL" id="CYZP01000069">
    <property type="protein sequence ID" value="CUO73849.1"/>
    <property type="molecule type" value="Genomic_DNA"/>
</dbReference>
<feature type="domain" description="NADPH-dependent FMN reductase-like" evidence="3">
    <location>
        <begin position="1"/>
        <end position="155"/>
    </location>
</feature>
<evidence type="ECO:0000313" key="5">
    <source>
        <dbReference type="EMBL" id="CUO73849.1"/>
    </source>
</evidence>
<evidence type="ECO:0000313" key="6">
    <source>
        <dbReference type="Proteomes" id="UP000095447"/>
    </source>
</evidence>
<name>A0A174GBM9_9FIRM</name>
<proteinExistence type="predicted"/>
<evidence type="ECO:0000313" key="4">
    <source>
        <dbReference type="EMBL" id="CUO58289.1"/>
    </source>
</evidence>
<dbReference type="PANTHER" id="PTHR43278:SF4">
    <property type="entry name" value="NAD(P)H-DEPENDENT FMN-CONTAINING OXIDOREDUCTASE YWQN-RELATED"/>
    <property type="match status" value="1"/>
</dbReference>
<accession>A0A174GBM9</accession>
<sequence length="215" mass="23815">MKVMLVNGSSHLHGTTMTALEEMIKVFHSEEVETEVVQLGGKPIADCLQCNVCQKTGKCVIKDDGVNEFVEKAKTADGFVFATPVYFAHPSGRIYDFLDRVFYSAGGYDAFKFKPGAAVAVARRGGTTAALDGINKYFGIAQMPVAGSTYWNMVHGLYGEEASQDEEGMQTMRNLARNMIWMMRCFKLGRESGILYPETETDACTNFIKRSDTLR</sequence>
<dbReference type="InterPro" id="IPR029039">
    <property type="entry name" value="Flavoprotein-like_sf"/>
</dbReference>
<keyword evidence="2" id="KW-0288">FMN</keyword>
<keyword evidence="1" id="KW-0285">Flavoprotein</keyword>
<protein>
    <submittedName>
        <fullName evidence="4">Predicted flavoprotein</fullName>
    </submittedName>
</protein>
<organism evidence="4 6">
    <name type="scientific">Blautia obeum</name>
    <dbReference type="NCBI Taxonomy" id="40520"/>
    <lineage>
        <taxon>Bacteria</taxon>
        <taxon>Bacillati</taxon>
        <taxon>Bacillota</taxon>
        <taxon>Clostridia</taxon>
        <taxon>Lachnospirales</taxon>
        <taxon>Lachnospiraceae</taxon>
        <taxon>Blautia</taxon>
    </lineage>
</organism>
<dbReference type="InterPro" id="IPR051796">
    <property type="entry name" value="ISF_SsuE-like"/>
</dbReference>
<dbReference type="GO" id="GO:0016491">
    <property type="term" value="F:oxidoreductase activity"/>
    <property type="evidence" value="ECO:0007669"/>
    <property type="project" value="InterPro"/>
</dbReference>
<dbReference type="AlphaFoldDB" id="A0A174GBM9"/>
<reference evidence="6 7" key="1">
    <citation type="submission" date="2015-09" db="EMBL/GenBank/DDBJ databases">
        <authorList>
            <consortium name="Pathogen Informatics"/>
        </authorList>
    </citation>
    <scope>NUCLEOTIDE SEQUENCE [LARGE SCALE GENOMIC DNA]</scope>
    <source>
        <strain evidence="4 6">2789STDY5608838</strain>
        <strain evidence="5 7">2789STDY5834861</strain>
    </source>
</reference>
<dbReference type="SUPFAM" id="SSF52218">
    <property type="entry name" value="Flavoproteins"/>
    <property type="match status" value="1"/>
</dbReference>
<evidence type="ECO:0000256" key="1">
    <source>
        <dbReference type="ARBA" id="ARBA00022630"/>
    </source>
</evidence>
<dbReference type="RefSeq" id="WP_055054354.1">
    <property type="nucleotide sequence ID" value="NZ_CYZA01000039.1"/>
</dbReference>
<dbReference type="Proteomes" id="UP000095645">
    <property type="component" value="Unassembled WGS sequence"/>
</dbReference>
<dbReference type="PANTHER" id="PTHR43278">
    <property type="entry name" value="NAD(P)H-DEPENDENT FMN-CONTAINING OXIDOREDUCTASE YWQN-RELATED"/>
    <property type="match status" value="1"/>
</dbReference>
<dbReference type="Proteomes" id="UP000095447">
    <property type="component" value="Unassembled WGS sequence"/>
</dbReference>
<dbReference type="InterPro" id="IPR005025">
    <property type="entry name" value="FMN_Rdtase-like_dom"/>
</dbReference>
<evidence type="ECO:0000256" key="2">
    <source>
        <dbReference type="ARBA" id="ARBA00022643"/>
    </source>
</evidence>
<evidence type="ECO:0000313" key="7">
    <source>
        <dbReference type="Proteomes" id="UP000095645"/>
    </source>
</evidence>
<gene>
    <name evidence="4" type="ORF">ERS852395_03465</name>
    <name evidence="5" type="ORF">ERS852476_03776</name>
</gene>
<evidence type="ECO:0000259" key="3">
    <source>
        <dbReference type="Pfam" id="PF03358"/>
    </source>
</evidence>